<organism evidence="2 3">
    <name type="scientific">Trichoderma ghanense</name>
    <dbReference type="NCBI Taxonomy" id="65468"/>
    <lineage>
        <taxon>Eukaryota</taxon>
        <taxon>Fungi</taxon>
        <taxon>Dikarya</taxon>
        <taxon>Ascomycota</taxon>
        <taxon>Pezizomycotina</taxon>
        <taxon>Sordariomycetes</taxon>
        <taxon>Hypocreomycetidae</taxon>
        <taxon>Hypocreales</taxon>
        <taxon>Hypocreaceae</taxon>
        <taxon>Trichoderma</taxon>
    </lineage>
</organism>
<evidence type="ECO:0000256" key="1">
    <source>
        <dbReference type="SAM" id="MobiDB-lite"/>
    </source>
</evidence>
<dbReference type="RefSeq" id="XP_073561767.1">
    <property type="nucleotide sequence ID" value="XM_073699649.1"/>
</dbReference>
<feature type="region of interest" description="Disordered" evidence="1">
    <location>
        <begin position="1"/>
        <end position="21"/>
    </location>
</feature>
<dbReference type="EMBL" id="PPTA01000002">
    <property type="protein sequence ID" value="TFB05566.1"/>
    <property type="molecule type" value="Genomic_DNA"/>
</dbReference>
<reference evidence="2 3" key="1">
    <citation type="submission" date="2018-01" db="EMBL/GenBank/DDBJ databases">
        <title>Genome characterization of the sugarcane-associated fungus Trichoderma ghanense CCMA-1212 and their application in lignocelulose bioconversion.</title>
        <authorList>
            <person name="Steindorff A.S."/>
            <person name="Mendes T.D."/>
            <person name="Vilela E.S.D."/>
            <person name="Rodrigues D.S."/>
            <person name="Formighieri E.F."/>
            <person name="Melo I.S."/>
            <person name="Favaro L.C.L."/>
        </authorList>
    </citation>
    <scope>NUCLEOTIDE SEQUENCE [LARGE SCALE GENOMIC DNA]</scope>
    <source>
        <strain evidence="2 3">CCMA-1212</strain>
    </source>
</reference>
<sequence length="141" mass="15989">MRVRQRKNEIRDTGRAPPERHDARVALADLPQAPPSHALQTLVCAYVRPLDDRERDMMRFETCQDQQGVRQLWLRADARYEASGLDSADTFTTAGTLFAPRIFISVKHHDSLCSVMAISARKTRKRGEINSHDCFDLPGLA</sequence>
<evidence type="ECO:0000313" key="3">
    <source>
        <dbReference type="Proteomes" id="UP001642720"/>
    </source>
</evidence>
<protein>
    <submittedName>
        <fullName evidence="2">Uncharacterized protein</fullName>
    </submittedName>
</protein>
<proteinExistence type="predicted"/>
<gene>
    <name evidence="2" type="ORF">CCMA1212_002260</name>
</gene>
<keyword evidence="3" id="KW-1185">Reference proteome</keyword>
<comment type="caution">
    <text evidence="2">The sequence shown here is derived from an EMBL/GenBank/DDBJ whole genome shotgun (WGS) entry which is preliminary data.</text>
</comment>
<dbReference type="Proteomes" id="UP001642720">
    <property type="component" value="Unassembled WGS sequence"/>
</dbReference>
<dbReference type="GeneID" id="300574099"/>
<accession>A0ABY2HBQ6</accession>
<evidence type="ECO:0000313" key="2">
    <source>
        <dbReference type="EMBL" id="TFB05566.1"/>
    </source>
</evidence>
<name>A0ABY2HBQ6_9HYPO</name>